<accession>A0A6J7JLI5</accession>
<evidence type="ECO:0000256" key="5">
    <source>
        <dbReference type="ARBA" id="ARBA00022840"/>
    </source>
</evidence>
<keyword evidence="2" id="KW-0813">Transport</keyword>
<dbReference type="InterPro" id="IPR050388">
    <property type="entry name" value="ABC_Ni/Peptide_Import"/>
</dbReference>
<dbReference type="Gene3D" id="3.40.50.300">
    <property type="entry name" value="P-loop containing nucleotide triphosphate hydrolases"/>
    <property type="match status" value="1"/>
</dbReference>
<dbReference type="SUPFAM" id="SSF52540">
    <property type="entry name" value="P-loop containing nucleoside triphosphate hydrolases"/>
    <property type="match status" value="1"/>
</dbReference>
<comment type="subcellular location">
    <subcellularLocation>
        <location evidence="1">Cell membrane</location>
        <topology evidence="1">Peripheral membrane protein</topology>
    </subcellularLocation>
</comment>
<dbReference type="InterPro" id="IPR003439">
    <property type="entry name" value="ABC_transporter-like_ATP-bd"/>
</dbReference>
<dbReference type="GO" id="GO:0005886">
    <property type="term" value="C:plasma membrane"/>
    <property type="evidence" value="ECO:0007669"/>
    <property type="project" value="UniProtKB-SubCell"/>
</dbReference>
<evidence type="ECO:0000256" key="6">
    <source>
        <dbReference type="ARBA" id="ARBA00023136"/>
    </source>
</evidence>
<dbReference type="CDD" id="cd03257">
    <property type="entry name" value="ABC_NikE_OppD_transporters"/>
    <property type="match status" value="1"/>
</dbReference>
<name>A0A6J7JLI5_9ZZZZ</name>
<dbReference type="GO" id="GO:0005524">
    <property type="term" value="F:ATP binding"/>
    <property type="evidence" value="ECO:0007669"/>
    <property type="project" value="UniProtKB-KW"/>
</dbReference>
<dbReference type="GO" id="GO:0016887">
    <property type="term" value="F:ATP hydrolysis activity"/>
    <property type="evidence" value="ECO:0007669"/>
    <property type="project" value="InterPro"/>
</dbReference>
<dbReference type="InterPro" id="IPR003593">
    <property type="entry name" value="AAA+_ATPase"/>
</dbReference>
<evidence type="ECO:0000256" key="3">
    <source>
        <dbReference type="ARBA" id="ARBA00022475"/>
    </source>
</evidence>
<evidence type="ECO:0000313" key="8">
    <source>
        <dbReference type="EMBL" id="CAB4944245.1"/>
    </source>
</evidence>
<dbReference type="FunFam" id="3.40.50.300:FF:000016">
    <property type="entry name" value="Oligopeptide ABC transporter ATP-binding component"/>
    <property type="match status" value="1"/>
</dbReference>
<keyword evidence="6" id="KW-0472">Membrane</keyword>
<evidence type="ECO:0000256" key="2">
    <source>
        <dbReference type="ARBA" id="ARBA00022448"/>
    </source>
</evidence>
<dbReference type="Pfam" id="PF00005">
    <property type="entry name" value="ABC_tran"/>
    <property type="match status" value="1"/>
</dbReference>
<evidence type="ECO:0000259" key="7">
    <source>
        <dbReference type="PROSITE" id="PS50893"/>
    </source>
</evidence>
<evidence type="ECO:0000256" key="4">
    <source>
        <dbReference type="ARBA" id="ARBA00022741"/>
    </source>
</evidence>
<evidence type="ECO:0000256" key="1">
    <source>
        <dbReference type="ARBA" id="ARBA00004202"/>
    </source>
</evidence>
<sequence>MTQPVIEFTEFSLGRDIGTVWEPLVTDITLALQPGEVLGLVGESGSGKSLSALSCLGLLPAKVKQLGGTLRVLGRDTADFTEDDWREVRGAQVSMIFQDPMTSLDPCFTVGSQIVETIRAHESVSAKVAHSSALEMLRLVGIKDPESRYAAYPHELSGGLRQRAMIAAALVMKPTVLVADEPTTALDVTTQAAIIELVIGLQREMGMSVLWISHDLAVVANLAHRVAVMYAGELVEVAPTDRLFADPQHPYTRGLIDSARVRAAGEPFDFISGSVPEPGGWPQSCRFAPRCSRSTEACDEPPRMTVGLIDSSVRCHHPGAEVVA</sequence>
<dbReference type="NCBIfam" id="TIGR01727">
    <property type="entry name" value="oligo_HPY"/>
    <property type="match status" value="1"/>
</dbReference>
<dbReference type="Pfam" id="PF08352">
    <property type="entry name" value="oligo_HPY"/>
    <property type="match status" value="1"/>
</dbReference>
<dbReference type="SMART" id="SM00382">
    <property type="entry name" value="AAA"/>
    <property type="match status" value="1"/>
</dbReference>
<dbReference type="EMBL" id="CAFBNF010000103">
    <property type="protein sequence ID" value="CAB4944245.1"/>
    <property type="molecule type" value="Genomic_DNA"/>
</dbReference>
<keyword evidence="3" id="KW-1003">Cell membrane</keyword>
<dbReference type="GO" id="GO:0015833">
    <property type="term" value="P:peptide transport"/>
    <property type="evidence" value="ECO:0007669"/>
    <property type="project" value="InterPro"/>
</dbReference>
<gene>
    <name evidence="8" type="ORF">UFOPK3773_01032</name>
</gene>
<dbReference type="PANTHER" id="PTHR43297:SF2">
    <property type="entry name" value="DIPEPTIDE TRANSPORT ATP-BINDING PROTEIN DPPD"/>
    <property type="match status" value="1"/>
</dbReference>
<dbReference type="InterPro" id="IPR013563">
    <property type="entry name" value="Oligopep_ABC_C"/>
</dbReference>
<organism evidence="8">
    <name type="scientific">freshwater metagenome</name>
    <dbReference type="NCBI Taxonomy" id="449393"/>
    <lineage>
        <taxon>unclassified sequences</taxon>
        <taxon>metagenomes</taxon>
        <taxon>ecological metagenomes</taxon>
    </lineage>
</organism>
<dbReference type="AlphaFoldDB" id="A0A6J7JLI5"/>
<keyword evidence="5" id="KW-0067">ATP-binding</keyword>
<proteinExistence type="predicted"/>
<dbReference type="InterPro" id="IPR027417">
    <property type="entry name" value="P-loop_NTPase"/>
</dbReference>
<dbReference type="PANTHER" id="PTHR43297">
    <property type="entry name" value="OLIGOPEPTIDE TRANSPORT ATP-BINDING PROTEIN APPD"/>
    <property type="match status" value="1"/>
</dbReference>
<reference evidence="8" key="1">
    <citation type="submission" date="2020-05" db="EMBL/GenBank/DDBJ databases">
        <authorList>
            <person name="Chiriac C."/>
            <person name="Salcher M."/>
            <person name="Ghai R."/>
            <person name="Kavagutti S V."/>
        </authorList>
    </citation>
    <scope>NUCLEOTIDE SEQUENCE</scope>
</reference>
<protein>
    <submittedName>
        <fullName evidence="8">Unannotated protein</fullName>
    </submittedName>
</protein>
<keyword evidence="4" id="KW-0547">Nucleotide-binding</keyword>
<dbReference type="PROSITE" id="PS50893">
    <property type="entry name" value="ABC_TRANSPORTER_2"/>
    <property type="match status" value="1"/>
</dbReference>
<feature type="domain" description="ABC transporter" evidence="7">
    <location>
        <begin position="6"/>
        <end position="256"/>
    </location>
</feature>